<feature type="compositionally biased region" description="Acidic residues" evidence="5">
    <location>
        <begin position="577"/>
        <end position="593"/>
    </location>
</feature>
<proteinExistence type="inferred from homology"/>
<dbReference type="EMBL" id="JAJVDC020000042">
    <property type="protein sequence ID" value="KAL1631061.1"/>
    <property type="molecule type" value="Genomic_DNA"/>
</dbReference>
<comment type="similarity">
    <text evidence="1">Belongs to the NADH:flavin oxidoreductase/NADH oxidase family.</text>
</comment>
<evidence type="ECO:0000256" key="5">
    <source>
        <dbReference type="SAM" id="MobiDB-lite"/>
    </source>
</evidence>
<dbReference type="PANTHER" id="PTHR43656">
    <property type="entry name" value="BINDING OXIDOREDUCTASE, PUTATIVE (AFU_ORTHOLOGUE AFUA_2G08260)-RELATED"/>
    <property type="match status" value="1"/>
</dbReference>
<evidence type="ECO:0000256" key="1">
    <source>
        <dbReference type="ARBA" id="ARBA00005979"/>
    </source>
</evidence>
<feature type="compositionally biased region" description="Basic and acidic residues" evidence="5">
    <location>
        <begin position="544"/>
        <end position="553"/>
    </location>
</feature>
<sequence length="601" mass="62776">MDLNIAKPLTLKCGLVLPNRLVKILGGLQVAMAEHVSEKGCLPSQTLNAVYESWTDGGWGMVLTGSNPPISLLPAPSDHCPGNVQVDGNHLGANGDIALDASIEPELLSSWKRWAQASHISKAPVAMQINHPGRQSPIGAGKRSLCAKNIAPSPIPLNLGSGMTAKSAVSLMFGTPREMDQQDIDTVVQQFAIAARLAAESGFSGVEIHAAHGYLLSTFLTAETNKRTDQYGGSPRNRARIIVDIVHAIRNTVPPSFCVGVKLNSADHQSSQELSASIEQIDAIAAAGIDFLEVSGGTYEDPKMMETTAPPNPSSRTAAREAFFLDFAHAIRAHFPALPLLVTGGFRSRLGMEAALTSSACDLVGVGRPAVLAPALPKQIIFNERVPDEEARLVDKKVEAPFLAKLSGVKAVGSGVTSHQRQRAVSTRHDREHPIAARPPARIRAVDLGHEQRLAEAPMRQHGQGRRRRAQPVRQLQEVGRALGGGGRLAGDAEGARAGRVRGVLARGGEGGEEGVEVEGEEGEERLGCVGDEDGGGGGGAAGEWERPVRDQGVRGGGLQAEGPDGGEVAEGGVALEGDEGVGEEAEEGEEGGEGAGGGGC</sequence>
<dbReference type="InterPro" id="IPR001155">
    <property type="entry name" value="OxRdtase_FMN_N"/>
</dbReference>
<evidence type="ECO:0000256" key="2">
    <source>
        <dbReference type="ARBA" id="ARBA00022630"/>
    </source>
</evidence>
<keyword evidence="4" id="KW-0560">Oxidoreductase</keyword>
<evidence type="ECO:0000313" key="7">
    <source>
        <dbReference type="EMBL" id="KAL1631061.1"/>
    </source>
</evidence>
<feature type="region of interest" description="Disordered" evidence="5">
    <location>
        <begin position="505"/>
        <end position="601"/>
    </location>
</feature>
<evidence type="ECO:0000313" key="8">
    <source>
        <dbReference type="Proteomes" id="UP001521116"/>
    </source>
</evidence>
<evidence type="ECO:0000256" key="3">
    <source>
        <dbReference type="ARBA" id="ARBA00022643"/>
    </source>
</evidence>
<dbReference type="Proteomes" id="UP001521116">
    <property type="component" value="Unassembled WGS sequence"/>
</dbReference>
<evidence type="ECO:0000256" key="4">
    <source>
        <dbReference type="ARBA" id="ARBA00023002"/>
    </source>
</evidence>
<dbReference type="PANTHER" id="PTHR43656:SF2">
    <property type="entry name" value="BINDING OXIDOREDUCTASE, PUTATIVE (AFU_ORTHOLOGUE AFUA_2G08260)-RELATED"/>
    <property type="match status" value="1"/>
</dbReference>
<dbReference type="Gene3D" id="3.20.20.70">
    <property type="entry name" value="Aldolase class I"/>
    <property type="match status" value="1"/>
</dbReference>
<feature type="compositionally biased region" description="Gly residues" evidence="5">
    <location>
        <begin position="554"/>
        <end position="570"/>
    </location>
</feature>
<feature type="region of interest" description="Disordered" evidence="5">
    <location>
        <begin position="414"/>
        <end position="433"/>
    </location>
</feature>
<dbReference type="Pfam" id="PF00724">
    <property type="entry name" value="Oxidored_FMN"/>
    <property type="match status" value="1"/>
</dbReference>
<gene>
    <name evidence="7" type="ORF">SLS56_004586</name>
</gene>
<evidence type="ECO:0000259" key="6">
    <source>
        <dbReference type="Pfam" id="PF00724"/>
    </source>
</evidence>
<accession>A0ABR3SVX1</accession>
<comment type="caution">
    <text evidence="7">The sequence shown here is derived from an EMBL/GenBank/DDBJ whole genome shotgun (WGS) entry which is preliminary data.</text>
</comment>
<organism evidence="7 8">
    <name type="scientific">Neofusicoccum ribis</name>
    <dbReference type="NCBI Taxonomy" id="45134"/>
    <lineage>
        <taxon>Eukaryota</taxon>
        <taxon>Fungi</taxon>
        <taxon>Dikarya</taxon>
        <taxon>Ascomycota</taxon>
        <taxon>Pezizomycotina</taxon>
        <taxon>Dothideomycetes</taxon>
        <taxon>Dothideomycetes incertae sedis</taxon>
        <taxon>Botryosphaeriales</taxon>
        <taxon>Botryosphaeriaceae</taxon>
        <taxon>Neofusicoccum</taxon>
    </lineage>
</organism>
<dbReference type="InterPro" id="IPR013785">
    <property type="entry name" value="Aldolase_TIM"/>
</dbReference>
<feature type="compositionally biased region" description="Polar residues" evidence="5">
    <location>
        <begin position="415"/>
        <end position="425"/>
    </location>
</feature>
<dbReference type="SUPFAM" id="SSF51395">
    <property type="entry name" value="FMN-linked oxidoreductases"/>
    <property type="match status" value="1"/>
</dbReference>
<reference evidence="7 8" key="1">
    <citation type="submission" date="2024-02" db="EMBL/GenBank/DDBJ databases">
        <title>De novo assembly and annotation of 12 fungi associated with fruit tree decline syndrome in Ontario, Canada.</title>
        <authorList>
            <person name="Sulman M."/>
            <person name="Ellouze W."/>
            <person name="Ilyukhin E."/>
        </authorList>
    </citation>
    <scope>NUCLEOTIDE SEQUENCE [LARGE SCALE GENOMIC DNA]</scope>
    <source>
        <strain evidence="7 8">M1-105</strain>
    </source>
</reference>
<keyword evidence="2" id="KW-0285">Flavoprotein</keyword>
<dbReference type="InterPro" id="IPR051799">
    <property type="entry name" value="NADH_flavin_oxidoreductase"/>
</dbReference>
<feature type="compositionally biased region" description="Acidic residues" evidence="5">
    <location>
        <begin position="511"/>
        <end position="524"/>
    </location>
</feature>
<feature type="domain" description="NADH:flavin oxidoreductase/NADH oxidase N-terminal" evidence="6">
    <location>
        <begin position="108"/>
        <end position="380"/>
    </location>
</feature>
<name>A0ABR3SVX1_9PEZI</name>
<protein>
    <recommendedName>
        <fullName evidence="6">NADH:flavin oxidoreductase/NADH oxidase N-terminal domain-containing protein</fullName>
    </recommendedName>
</protein>
<keyword evidence="3" id="KW-0288">FMN</keyword>
<keyword evidence="8" id="KW-1185">Reference proteome</keyword>
<feature type="region of interest" description="Disordered" evidence="5">
    <location>
        <begin position="455"/>
        <end position="475"/>
    </location>
</feature>